<accession>A0A364MZ74</accession>
<dbReference type="AlphaFoldDB" id="A0A364MZ74"/>
<reference evidence="3" key="1">
    <citation type="submission" date="2018-05" db="EMBL/GenBank/DDBJ databases">
        <title>Draft genome sequence of Stemphylium lycopersici strain CIDEFI 213.</title>
        <authorList>
            <person name="Medina R."/>
            <person name="Franco M.E.E."/>
            <person name="Lucentini C.G."/>
            <person name="Saparrat M.C.N."/>
            <person name="Balatti P.A."/>
        </authorList>
    </citation>
    <scope>NUCLEOTIDE SEQUENCE [LARGE SCALE GENOMIC DNA]</scope>
    <source>
        <strain evidence="3">CIDEFI 213</strain>
    </source>
</reference>
<evidence type="ECO:0000313" key="3">
    <source>
        <dbReference type="Proteomes" id="UP000249619"/>
    </source>
</evidence>
<dbReference type="InterPro" id="IPR036047">
    <property type="entry name" value="F-box-like_dom_sf"/>
</dbReference>
<dbReference type="InterPro" id="IPR001810">
    <property type="entry name" value="F-box_dom"/>
</dbReference>
<evidence type="ECO:0000259" key="1">
    <source>
        <dbReference type="PROSITE" id="PS50181"/>
    </source>
</evidence>
<dbReference type="InterPro" id="IPR011722">
    <property type="entry name" value="Hemimethylated_DNA-bd_dom"/>
</dbReference>
<dbReference type="SUPFAM" id="SSF81383">
    <property type="entry name" value="F-box domain"/>
    <property type="match status" value="1"/>
</dbReference>
<keyword evidence="3" id="KW-1185">Reference proteome</keyword>
<dbReference type="STRING" id="183478.A0A364MZ74"/>
<dbReference type="Pfam" id="PF13369">
    <property type="entry name" value="Transglut_core2"/>
    <property type="match status" value="1"/>
</dbReference>
<dbReference type="OrthoDB" id="28868at2759"/>
<comment type="caution">
    <text evidence="2">The sequence shown here is derived from an EMBL/GenBank/DDBJ whole genome shotgun (WGS) entry which is preliminary data.</text>
</comment>
<dbReference type="SUPFAM" id="SSF141255">
    <property type="entry name" value="YccV-like"/>
    <property type="match status" value="1"/>
</dbReference>
<feature type="domain" description="F-box" evidence="1">
    <location>
        <begin position="3"/>
        <end position="50"/>
    </location>
</feature>
<proteinExistence type="predicted"/>
<evidence type="ECO:0000313" key="2">
    <source>
        <dbReference type="EMBL" id="RAR07633.1"/>
    </source>
</evidence>
<organism evidence="2 3">
    <name type="scientific">Stemphylium lycopersici</name>
    <name type="common">Tomato gray leaf spot disease fungus</name>
    <name type="synonym">Thyrospora lycopersici</name>
    <dbReference type="NCBI Taxonomy" id="183478"/>
    <lineage>
        <taxon>Eukaryota</taxon>
        <taxon>Fungi</taxon>
        <taxon>Dikarya</taxon>
        <taxon>Ascomycota</taxon>
        <taxon>Pezizomycotina</taxon>
        <taxon>Dothideomycetes</taxon>
        <taxon>Pleosporomycetidae</taxon>
        <taxon>Pleosporales</taxon>
        <taxon>Pleosporineae</taxon>
        <taxon>Pleosporaceae</taxon>
        <taxon>Stemphylium</taxon>
    </lineage>
</organism>
<dbReference type="SMART" id="SM00992">
    <property type="entry name" value="YccV-like"/>
    <property type="match status" value="1"/>
</dbReference>
<name>A0A364MZ74_STELY</name>
<dbReference type="GO" id="GO:0003677">
    <property type="term" value="F:DNA binding"/>
    <property type="evidence" value="ECO:0007669"/>
    <property type="project" value="InterPro"/>
</dbReference>
<dbReference type="NCBIfam" id="TIGR02097">
    <property type="entry name" value="yccV"/>
    <property type="match status" value="1"/>
</dbReference>
<dbReference type="SMART" id="SM00256">
    <property type="entry name" value="FBOX"/>
    <property type="match status" value="1"/>
</dbReference>
<dbReference type="PANTHER" id="PTHR31350">
    <property type="entry name" value="SI:DKEY-261L7.2"/>
    <property type="match status" value="1"/>
</dbReference>
<sequence>MERPSFTHLPTEILEAIFLNLDPHSLVSVSQTNKLIKRLTTDAPIVWRHLCKTQFKTWDARHNIAAKLAGPLSDVNWRALYMAKHLINRRTKDLLNHIVATQQGRIRCINDIADFGYDAKEILLRECACPDDAEDVLARRYYANAVLERIHREVAIKVWMSLQDGKDVPIERALGAYDVFARVGEEVDVDVVADDIGELANGLLHEYPAFRDWSPRIKASTLASYLRERGFNGVPDSSYRALRNSFIGLVLRSAVHESLPLISVAIYCAVARRVGLDARPCGFLFHVYAIIYAPRSHNLNGEYKPTSSTQLDYMYLDPFHSTSEVRQGELQRKLRDLGVPTSEHASFLSHTNTREMVLRTARNIMNSVQTIRDNQATIRSIRASWMNDNPDMDNAFYATIWCMLLLSTSDTPSTPASNINHTNIRRRQYLPYLLEHFQMHYPWDITLLSRYVIPMFYNQPEGHRLLQFVQSMHHVDSVRKPVITRSPRTRNVAFKVGQLFQHKRYGYEGVITGWDVVCDANENWIQNMRVDALPNGRNQAFYHVLVCDKSVRYVAAENIQPVAEDAYPSEALLRLAGRHFKRWDDAQRCFVSNIRDEYPED</sequence>
<dbReference type="Proteomes" id="UP000249619">
    <property type="component" value="Unassembled WGS sequence"/>
</dbReference>
<protein>
    <submittedName>
        <fullName evidence="2">F-box domain-containing protein</fullName>
    </submittedName>
</protein>
<dbReference type="EMBL" id="QGDH01000097">
    <property type="protein sequence ID" value="RAR07633.1"/>
    <property type="molecule type" value="Genomic_DNA"/>
</dbReference>
<dbReference type="PANTHER" id="PTHR31350:SF27">
    <property type="entry name" value="HEMIMETHYLATED DNA-BINDING DOMAIN-CONTAINING PROTEIN"/>
    <property type="match status" value="1"/>
</dbReference>
<dbReference type="Gene3D" id="2.30.30.390">
    <property type="entry name" value="Hemimethylated DNA-binding domain"/>
    <property type="match status" value="1"/>
</dbReference>
<dbReference type="InterPro" id="IPR036623">
    <property type="entry name" value="Hemimethylated_DNA-bd_sf"/>
</dbReference>
<gene>
    <name evidence="2" type="ORF">DDE83_006373</name>
</gene>
<dbReference type="InterPro" id="IPR032698">
    <property type="entry name" value="SirB1_N"/>
</dbReference>
<dbReference type="Gene3D" id="1.20.1280.50">
    <property type="match status" value="1"/>
</dbReference>
<dbReference type="Pfam" id="PF08755">
    <property type="entry name" value="YccV-like"/>
    <property type="match status" value="1"/>
</dbReference>
<dbReference type="PROSITE" id="PS50181">
    <property type="entry name" value="FBOX"/>
    <property type="match status" value="1"/>
</dbReference>
<dbReference type="Pfam" id="PF12937">
    <property type="entry name" value="F-box-like"/>
    <property type="match status" value="1"/>
</dbReference>